<dbReference type="EMBL" id="NKXS01004433">
    <property type="protein sequence ID" value="PIN06391.1"/>
    <property type="molecule type" value="Genomic_DNA"/>
</dbReference>
<dbReference type="OrthoDB" id="6132182at2759"/>
<keyword evidence="3" id="KW-0560">Oxidoreductase</keyword>
<dbReference type="GO" id="GO:0046872">
    <property type="term" value="F:metal ion binding"/>
    <property type="evidence" value="ECO:0007669"/>
    <property type="project" value="UniProtKB-KW"/>
</dbReference>
<reference evidence="4" key="1">
    <citation type="journal article" date="2018" name="Gigascience">
        <title>Genome assembly of the Pink Ipe (Handroanthus impetiginosus, Bignoniaceae), a highly valued, ecologically keystone Neotropical timber forest tree.</title>
        <authorList>
            <person name="Silva-Junior O.B."/>
            <person name="Grattapaglia D."/>
            <person name="Novaes E."/>
            <person name="Collevatti R.G."/>
        </authorList>
    </citation>
    <scope>NUCLEOTIDE SEQUENCE [LARGE SCALE GENOMIC DNA]</scope>
    <source>
        <strain evidence="4">cv. UFG-1</strain>
    </source>
</reference>
<dbReference type="PANTHER" id="PTHR11474">
    <property type="entry name" value="TYROSINASE FAMILY MEMBER"/>
    <property type="match status" value="1"/>
</dbReference>
<dbReference type="STRING" id="429701.A0A2G9GM60"/>
<evidence type="ECO:0000313" key="3">
    <source>
        <dbReference type="EMBL" id="PIN06391.1"/>
    </source>
</evidence>
<proteinExistence type="predicted"/>
<dbReference type="PRINTS" id="PR00092">
    <property type="entry name" value="TYROSINASE"/>
</dbReference>
<keyword evidence="1" id="KW-0479">Metal-binding</keyword>
<name>A0A2G9GM60_9LAMI</name>
<dbReference type="SUPFAM" id="SSF48056">
    <property type="entry name" value="Di-copper centre-containing domain"/>
    <property type="match status" value="1"/>
</dbReference>
<evidence type="ECO:0000313" key="4">
    <source>
        <dbReference type="Proteomes" id="UP000231279"/>
    </source>
</evidence>
<keyword evidence="4" id="KW-1185">Reference proteome</keyword>
<evidence type="ECO:0000259" key="2">
    <source>
        <dbReference type="PROSITE" id="PS00497"/>
    </source>
</evidence>
<dbReference type="InterPro" id="IPR050316">
    <property type="entry name" value="Tyrosinase/Hemocyanin"/>
</dbReference>
<dbReference type="Pfam" id="PF00264">
    <property type="entry name" value="Tyrosinase"/>
    <property type="match status" value="1"/>
</dbReference>
<dbReference type="InterPro" id="IPR008922">
    <property type="entry name" value="Di-copper_centre_dom_sf"/>
</dbReference>
<dbReference type="PANTHER" id="PTHR11474:SF123">
    <property type="entry name" value="CATECHOL OXIDASE"/>
    <property type="match status" value="1"/>
</dbReference>
<dbReference type="EC" id="1.10.3.1" evidence="3"/>
<dbReference type="PROSITE" id="PS00497">
    <property type="entry name" value="TYROSINASE_1"/>
    <property type="match status" value="1"/>
</dbReference>
<dbReference type="GO" id="GO:0004097">
    <property type="term" value="F:catechol oxidase activity"/>
    <property type="evidence" value="ECO:0007669"/>
    <property type="project" value="UniProtKB-EC"/>
</dbReference>
<feature type="domain" description="Tyrosinase copper-binding" evidence="2">
    <location>
        <begin position="194"/>
        <end position="211"/>
    </location>
</feature>
<dbReference type="AlphaFoldDB" id="A0A2G9GM60"/>
<dbReference type="Gene3D" id="1.10.1280.10">
    <property type="entry name" value="Di-copper center containing domain from catechol oxidase"/>
    <property type="match status" value="1"/>
</dbReference>
<accession>A0A2G9GM60</accession>
<dbReference type="InterPro" id="IPR002227">
    <property type="entry name" value="Tyrosinase_Cu-bd"/>
</dbReference>
<gene>
    <name evidence="3" type="ORF">CDL12_21053</name>
</gene>
<organism evidence="3 4">
    <name type="scientific">Handroanthus impetiginosus</name>
    <dbReference type="NCBI Taxonomy" id="429701"/>
    <lineage>
        <taxon>Eukaryota</taxon>
        <taxon>Viridiplantae</taxon>
        <taxon>Streptophyta</taxon>
        <taxon>Embryophyta</taxon>
        <taxon>Tracheophyta</taxon>
        <taxon>Spermatophyta</taxon>
        <taxon>Magnoliopsida</taxon>
        <taxon>eudicotyledons</taxon>
        <taxon>Gunneridae</taxon>
        <taxon>Pentapetalae</taxon>
        <taxon>asterids</taxon>
        <taxon>lamiids</taxon>
        <taxon>Lamiales</taxon>
        <taxon>Bignoniaceae</taxon>
        <taxon>Crescentiina</taxon>
        <taxon>Tabebuia alliance</taxon>
        <taxon>Handroanthus</taxon>
    </lineage>
</organism>
<comment type="caution">
    <text evidence="3">The sequence shown here is derived from an EMBL/GenBank/DDBJ whole genome shotgun (WGS) entry which is preliminary data.</text>
</comment>
<sequence length="347" mass="38712">MASLRPTPPPPLTPPGTTLLLAYSLNCHIFSTMQSALIASGLTALMPHNPKNETSQGKVDRRNMLLGLGGLYSAANLISTLGASANPIQAPQLDKCDLATNAVTGKKIQEICCSPISSNIIDYRLAPVFQMKIRLSAHRVSPEYMFKDNQAVDRMKRLPKDDPRNFMQQAKVHCACCNGAYNQTGHGDLDLQVHNSWLFFPFHRWYLYFHERILGKLIGEPTFALPFLNWDNPKGMTMPPMFLDPKYALYDSKRNQDNLPPAVVDLGGSKNPNPLQLVVNNLTIMHTKMIRGNVDAYDFMGIPYHERSSNPEGPRACEHGSHTNIYIWVGDLRKPTSEDLGNFYSAG</sequence>
<evidence type="ECO:0000256" key="1">
    <source>
        <dbReference type="ARBA" id="ARBA00022723"/>
    </source>
</evidence>
<protein>
    <submittedName>
        <fullName evidence="3">Catechol oxidase</fullName>
        <ecNumber evidence="3">1.10.3.1</ecNumber>
    </submittedName>
</protein>
<dbReference type="Proteomes" id="UP000231279">
    <property type="component" value="Unassembled WGS sequence"/>
</dbReference>